<keyword evidence="4 5" id="KW-0472">Membrane</keyword>
<dbReference type="PRINTS" id="PR00237">
    <property type="entry name" value="GPCRRHODOPSN"/>
</dbReference>
<sequence length="338" mass="38192">MSSLTNTSIRLYNSSLVWHENINVVAVASFSIVTALLSLAGAGSVLICSIYHRRVFYPEIFPTFHLALADLLASFTLIVSSATFLSETSDDGGAVCAALSGLVTSFYTSAFLLTLVHALEVLLRFRKRLKDGMRLDTVSVSAVSSRPMYLAYAFSWLIPLILAIVIIIKSQGEFKKKQCSLCFADFRFDGESCWNGEEAFVHDMARLVFLIPLVMVMVVNMVLYLLIWRTYRLVVIRSGLLSYHQRQEERLLRRKTCFYQAVFFVCWLPSIVVGYASFTDGYSMYRFYPGLVIQIILGPLQGLLNSIVYGWKRDSFRRALTERTSLLSTDRTTMSVTL</sequence>
<dbReference type="InterPro" id="IPR000276">
    <property type="entry name" value="GPCR_Rhodpsn"/>
</dbReference>
<feature type="transmembrane region" description="Helical" evidence="5">
    <location>
        <begin position="257"/>
        <end position="278"/>
    </location>
</feature>
<dbReference type="InterPro" id="IPR017452">
    <property type="entry name" value="GPCR_Rhodpsn_7TM"/>
</dbReference>
<evidence type="ECO:0000256" key="4">
    <source>
        <dbReference type="ARBA" id="ARBA00023136"/>
    </source>
</evidence>
<name>A0A8S3ZSJ3_9EUPU</name>
<organism evidence="8 9">
    <name type="scientific">Candidula unifasciata</name>
    <dbReference type="NCBI Taxonomy" id="100452"/>
    <lineage>
        <taxon>Eukaryota</taxon>
        <taxon>Metazoa</taxon>
        <taxon>Spiralia</taxon>
        <taxon>Lophotrochozoa</taxon>
        <taxon>Mollusca</taxon>
        <taxon>Gastropoda</taxon>
        <taxon>Heterobranchia</taxon>
        <taxon>Euthyneura</taxon>
        <taxon>Panpulmonata</taxon>
        <taxon>Eupulmonata</taxon>
        <taxon>Stylommatophora</taxon>
        <taxon>Helicina</taxon>
        <taxon>Helicoidea</taxon>
        <taxon>Geomitridae</taxon>
        <taxon>Candidula</taxon>
    </lineage>
</organism>
<evidence type="ECO:0000313" key="8">
    <source>
        <dbReference type="EMBL" id="CAG5130938.1"/>
    </source>
</evidence>
<evidence type="ECO:0000259" key="6">
    <source>
        <dbReference type="PROSITE" id="PS50261"/>
    </source>
</evidence>
<evidence type="ECO:0000256" key="5">
    <source>
        <dbReference type="SAM" id="Phobius"/>
    </source>
</evidence>
<dbReference type="EMBL" id="CAJHNH020004359">
    <property type="protein sequence ID" value="CAG5130938.1"/>
    <property type="molecule type" value="Genomic_DNA"/>
</dbReference>
<feature type="transmembrane region" description="Helical" evidence="5">
    <location>
        <begin position="290"/>
        <end position="311"/>
    </location>
</feature>
<evidence type="ECO:0000259" key="7">
    <source>
        <dbReference type="PROSITE" id="PS50262"/>
    </source>
</evidence>
<comment type="subcellular location">
    <subcellularLocation>
        <location evidence="1">Membrane</location>
        <topology evidence="1">Multi-pass membrane protein</topology>
    </subcellularLocation>
</comment>
<evidence type="ECO:0000313" key="9">
    <source>
        <dbReference type="Proteomes" id="UP000678393"/>
    </source>
</evidence>
<feature type="transmembrane region" description="Helical" evidence="5">
    <location>
        <begin position="105"/>
        <end position="125"/>
    </location>
</feature>
<dbReference type="Pfam" id="PF00001">
    <property type="entry name" value="7tm_1"/>
    <property type="match status" value="1"/>
</dbReference>
<dbReference type="InterPro" id="IPR017981">
    <property type="entry name" value="GPCR_2-like_7TM"/>
</dbReference>
<feature type="transmembrane region" description="Helical" evidence="5">
    <location>
        <begin position="149"/>
        <end position="168"/>
    </location>
</feature>
<keyword evidence="9" id="KW-1185">Reference proteome</keyword>
<evidence type="ECO:0000256" key="1">
    <source>
        <dbReference type="ARBA" id="ARBA00004141"/>
    </source>
</evidence>
<dbReference type="PROSITE" id="PS50262">
    <property type="entry name" value="G_PROTEIN_RECEP_F1_2"/>
    <property type="match status" value="1"/>
</dbReference>
<accession>A0A8S3ZSJ3</accession>
<feature type="transmembrane region" description="Helical" evidence="5">
    <location>
        <begin position="207"/>
        <end position="227"/>
    </location>
</feature>
<gene>
    <name evidence="8" type="ORF">CUNI_LOCUS16496</name>
</gene>
<dbReference type="GO" id="GO:0004930">
    <property type="term" value="F:G protein-coupled receptor activity"/>
    <property type="evidence" value="ECO:0007669"/>
    <property type="project" value="InterPro"/>
</dbReference>
<evidence type="ECO:0000256" key="2">
    <source>
        <dbReference type="ARBA" id="ARBA00022692"/>
    </source>
</evidence>
<evidence type="ECO:0000256" key="3">
    <source>
        <dbReference type="ARBA" id="ARBA00022989"/>
    </source>
</evidence>
<feature type="domain" description="G-protein coupled receptors family 1 profile" evidence="7">
    <location>
        <begin position="41"/>
        <end position="309"/>
    </location>
</feature>
<dbReference type="GO" id="GO:0007189">
    <property type="term" value="P:adenylate cyclase-activating G protein-coupled receptor signaling pathway"/>
    <property type="evidence" value="ECO:0007669"/>
    <property type="project" value="TreeGrafter"/>
</dbReference>
<dbReference type="Proteomes" id="UP000678393">
    <property type="component" value="Unassembled WGS sequence"/>
</dbReference>
<proteinExistence type="predicted"/>
<evidence type="ECO:0008006" key="10">
    <source>
        <dbReference type="Google" id="ProtNLM"/>
    </source>
</evidence>
<keyword evidence="3 5" id="KW-1133">Transmembrane helix</keyword>
<feature type="transmembrane region" description="Helical" evidence="5">
    <location>
        <begin position="24"/>
        <end position="51"/>
    </location>
</feature>
<dbReference type="PANTHER" id="PTHR23112:SF36">
    <property type="entry name" value="SI:DKEY-30C15.2 PROTEIN"/>
    <property type="match status" value="1"/>
</dbReference>
<dbReference type="PROSITE" id="PS50261">
    <property type="entry name" value="G_PROTEIN_RECEP_F2_4"/>
    <property type="match status" value="1"/>
</dbReference>
<comment type="caution">
    <text evidence="8">The sequence shown here is derived from an EMBL/GenBank/DDBJ whole genome shotgun (WGS) entry which is preliminary data.</text>
</comment>
<dbReference type="GO" id="GO:0005886">
    <property type="term" value="C:plasma membrane"/>
    <property type="evidence" value="ECO:0007669"/>
    <property type="project" value="TreeGrafter"/>
</dbReference>
<feature type="transmembrane region" description="Helical" evidence="5">
    <location>
        <begin position="63"/>
        <end position="85"/>
    </location>
</feature>
<feature type="domain" description="G-protein coupled receptors family 2 profile 2" evidence="6">
    <location>
        <begin position="27"/>
        <end position="313"/>
    </location>
</feature>
<protein>
    <recommendedName>
        <fullName evidence="10">G-protein coupled receptors family 1 profile domain-containing protein</fullName>
    </recommendedName>
</protein>
<dbReference type="SUPFAM" id="SSF81321">
    <property type="entry name" value="Family A G protein-coupled receptor-like"/>
    <property type="match status" value="1"/>
</dbReference>
<keyword evidence="2 5" id="KW-0812">Transmembrane</keyword>
<dbReference type="AlphaFoldDB" id="A0A8S3ZSJ3"/>
<dbReference type="GO" id="GO:0007166">
    <property type="term" value="P:cell surface receptor signaling pathway"/>
    <property type="evidence" value="ECO:0007669"/>
    <property type="project" value="InterPro"/>
</dbReference>
<dbReference type="OrthoDB" id="10070607at2759"/>
<dbReference type="PANTHER" id="PTHR23112">
    <property type="entry name" value="G PROTEIN-COUPLED RECEPTOR 157-RELATED"/>
    <property type="match status" value="1"/>
</dbReference>
<dbReference type="Gene3D" id="1.20.1070.10">
    <property type="entry name" value="Rhodopsin 7-helix transmembrane proteins"/>
    <property type="match status" value="1"/>
</dbReference>
<reference evidence="8" key="1">
    <citation type="submission" date="2021-04" db="EMBL/GenBank/DDBJ databases">
        <authorList>
            <consortium name="Molecular Ecology Group"/>
        </authorList>
    </citation>
    <scope>NUCLEOTIDE SEQUENCE</scope>
</reference>